<gene>
    <name evidence="2" type="ORF">Lspi_2783</name>
</gene>
<dbReference type="GO" id="GO:0005737">
    <property type="term" value="C:cytoplasm"/>
    <property type="evidence" value="ECO:0007669"/>
    <property type="project" value="TreeGrafter"/>
</dbReference>
<dbReference type="PATRIC" id="fig|452.5.peg.3080"/>
<dbReference type="Pfam" id="PF12706">
    <property type="entry name" value="Lactamase_B_2"/>
    <property type="match status" value="1"/>
</dbReference>
<sequence>MRFHNPPGAPKRNVNPFKWLGFFYRRLTDTLPQIPDDFIIPSETVLATIKHAGDSDYMTWLGHNTLLTRLQGKTILTDPFLTDYASPIAGIGPRRFAPPALTVSQLPKIDVLLVSHDHYDHLDLATLAAIDGKESVAVVVPLKMGSFFKRLGYKKIYELNWHQRRTIGDITICALPAYHYSKRNIFVRNTRLWANFMITSQDKKLFFDGNTAYGSLFLDLGRDYGPFDYALLSIGAYEPHALMQESHTTPELAVKIGRELRAETIIPIHWGTIILSDEPPFAPPERFYQAALAEGFSRENIWIMKIGETRIMG</sequence>
<protein>
    <submittedName>
        <fullName evidence="2">Outer membrane protein RomA</fullName>
    </submittedName>
</protein>
<evidence type="ECO:0000259" key="1">
    <source>
        <dbReference type="Pfam" id="PF12706"/>
    </source>
</evidence>
<name>A0A0W0YWF0_LEGSP</name>
<dbReference type="Gene3D" id="3.60.15.10">
    <property type="entry name" value="Ribonuclease Z/Hydroxyacylglutathione hydrolase-like"/>
    <property type="match status" value="1"/>
</dbReference>
<accession>A0A0W0YWF0</accession>
<dbReference type="SUPFAM" id="SSF56281">
    <property type="entry name" value="Metallo-hydrolase/oxidoreductase"/>
    <property type="match status" value="1"/>
</dbReference>
<dbReference type="OrthoDB" id="9805728at2"/>
<evidence type="ECO:0000313" key="3">
    <source>
        <dbReference type="Proteomes" id="UP000054877"/>
    </source>
</evidence>
<proteinExistence type="predicted"/>
<comment type="caution">
    <text evidence="2">The sequence shown here is derived from an EMBL/GenBank/DDBJ whole genome shotgun (WGS) entry which is preliminary data.</text>
</comment>
<dbReference type="AlphaFoldDB" id="A0A0W0YWF0"/>
<dbReference type="InterPro" id="IPR036866">
    <property type="entry name" value="RibonucZ/Hydroxyglut_hydro"/>
</dbReference>
<dbReference type="GO" id="GO:0008270">
    <property type="term" value="F:zinc ion binding"/>
    <property type="evidence" value="ECO:0007669"/>
    <property type="project" value="InterPro"/>
</dbReference>
<feature type="domain" description="Metallo-beta-lactamase" evidence="1">
    <location>
        <begin position="74"/>
        <end position="270"/>
    </location>
</feature>
<dbReference type="PANTHER" id="PTHR15032:SF4">
    <property type="entry name" value="N-ACYL-PHOSPHATIDYLETHANOLAMINE-HYDROLYZING PHOSPHOLIPASE D"/>
    <property type="match status" value="1"/>
</dbReference>
<dbReference type="InterPro" id="IPR001279">
    <property type="entry name" value="Metallo-B-lactamas"/>
</dbReference>
<dbReference type="PANTHER" id="PTHR15032">
    <property type="entry name" value="N-ACYL-PHOSPHATIDYLETHANOLAMINE-HYDROLYZING PHOSPHOLIPASE D"/>
    <property type="match status" value="1"/>
</dbReference>
<dbReference type="RefSeq" id="WP_058484695.1">
    <property type="nucleotide sequence ID" value="NZ_CAAAII010000012.1"/>
</dbReference>
<evidence type="ECO:0000313" key="2">
    <source>
        <dbReference type="EMBL" id="KTD61163.1"/>
    </source>
</evidence>
<dbReference type="InterPro" id="IPR024884">
    <property type="entry name" value="NAPE-PLD"/>
</dbReference>
<dbReference type="STRING" id="452.Lspi_2783"/>
<dbReference type="PIRSF" id="PIRSF038896">
    <property type="entry name" value="NAPE-PLD"/>
    <property type="match status" value="1"/>
</dbReference>
<reference evidence="2 3" key="1">
    <citation type="submission" date="2015-11" db="EMBL/GenBank/DDBJ databases">
        <title>Genomic analysis of 38 Legionella species identifies large and diverse effector repertoires.</title>
        <authorList>
            <person name="Burstein D."/>
            <person name="Amaro F."/>
            <person name="Zusman T."/>
            <person name="Lifshitz Z."/>
            <person name="Cohen O."/>
            <person name="Gilbert J.A."/>
            <person name="Pupko T."/>
            <person name="Shuman H.A."/>
            <person name="Segal G."/>
        </authorList>
    </citation>
    <scope>NUCLEOTIDE SEQUENCE [LARGE SCALE GENOMIC DNA]</scope>
    <source>
        <strain evidence="2 3">Mt.St.Helens-9</strain>
    </source>
</reference>
<organism evidence="2 3">
    <name type="scientific">Legionella spiritensis</name>
    <dbReference type="NCBI Taxonomy" id="452"/>
    <lineage>
        <taxon>Bacteria</taxon>
        <taxon>Pseudomonadati</taxon>
        <taxon>Pseudomonadota</taxon>
        <taxon>Gammaproteobacteria</taxon>
        <taxon>Legionellales</taxon>
        <taxon>Legionellaceae</taxon>
        <taxon>Legionella</taxon>
    </lineage>
</organism>
<keyword evidence="3" id="KW-1185">Reference proteome</keyword>
<dbReference type="EMBL" id="LNYX01000034">
    <property type="protein sequence ID" value="KTD61163.1"/>
    <property type="molecule type" value="Genomic_DNA"/>
</dbReference>
<dbReference type="GO" id="GO:0070290">
    <property type="term" value="F:N-acylphosphatidylethanolamine-specific phospholipase D activity"/>
    <property type="evidence" value="ECO:0007669"/>
    <property type="project" value="InterPro"/>
</dbReference>
<dbReference type="Proteomes" id="UP000054877">
    <property type="component" value="Unassembled WGS sequence"/>
</dbReference>